<keyword evidence="5" id="KW-0813">Transport</keyword>
<dbReference type="GO" id="GO:0009977">
    <property type="term" value="F:proton motive force dependent protein transmembrane transporter activity"/>
    <property type="evidence" value="ECO:0007669"/>
    <property type="project" value="TreeGrafter"/>
</dbReference>
<name>A0AA97A651_9EURY</name>
<keyword evidence="3 5" id="KW-1133">Transmembrane helix</keyword>
<dbReference type="EMBL" id="CP131061">
    <property type="protein sequence ID" value="WNY27008.1"/>
    <property type="molecule type" value="Genomic_DNA"/>
</dbReference>
<dbReference type="Pfam" id="PF00902">
    <property type="entry name" value="TatC"/>
    <property type="match status" value="1"/>
</dbReference>
<organism evidence="6 7">
    <name type="scientific">Methanolapillus ohkumae</name>
    <dbReference type="NCBI Taxonomy" id="3028298"/>
    <lineage>
        <taxon>Archaea</taxon>
        <taxon>Methanobacteriati</taxon>
        <taxon>Methanobacteriota</taxon>
        <taxon>Stenosarchaea group</taxon>
        <taxon>Methanomicrobia</taxon>
        <taxon>Methanosarcinales</taxon>
        <taxon>Methanosarcinaceae</taxon>
        <taxon>Methanolapillus</taxon>
    </lineage>
</organism>
<dbReference type="AlphaFoldDB" id="A0AA97A651"/>
<dbReference type="GO" id="GO:0065002">
    <property type="term" value="P:intracellular protein transmembrane transport"/>
    <property type="evidence" value="ECO:0007669"/>
    <property type="project" value="TreeGrafter"/>
</dbReference>
<dbReference type="PANTHER" id="PTHR30371">
    <property type="entry name" value="SEC-INDEPENDENT PROTEIN TRANSLOCASE PROTEIN TATC"/>
    <property type="match status" value="1"/>
</dbReference>
<gene>
    <name evidence="5 6" type="primary">tatC</name>
    <name evidence="6" type="ORF">MsAm2_07910</name>
</gene>
<evidence type="ECO:0000256" key="2">
    <source>
        <dbReference type="ARBA" id="ARBA00022692"/>
    </source>
</evidence>
<dbReference type="GeneID" id="89228209"/>
<evidence type="ECO:0000256" key="3">
    <source>
        <dbReference type="ARBA" id="ARBA00022989"/>
    </source>
</evidence>
<keyword evidence="5" id="KW-0653">Protein transport</keyword>
<feature type="transmembrane region" description="Helical" evidence="5">
    <location>
        <begin position="21"/>
        <end position="39"/>
    </location>
</feature>
<dbReference type="GO" id="GO:0033281">
    <property type="term" value="C:TAT protein transport complex"/>
    <property type="evidence" value="ECO:0007669"/>
    <property type="project" value="UniProtKB-UniRule"/>
</dbReference>
<evidence type="ECO:0000256" key="4">
    <source>
        <dbReference type="ARBA" id="ARBA00023136"/>
    </source>
</evidence>
<protein>
    <recommendedName>
        <fullName evidence="5">Sec-independent protein translocase protein TatC</fullName>
    </recommendedName>
</protein>
<comment type="caution">
    <text evidence="5">Lacks conserved residue(s) required for the propagation of feature annotation.</text>
</comment>
<feature type="transmembrane region" description="Helical" evidence="5">
    <location>
        <begin position="240"/>
        <end position="262"/>
    </location>
</feature>
<dbReference type="GO" id="GO:0043953">
    <property type="term" value="P:protein transport by the Tat complex"/>
    <property type="evidence" value="ECO:0007669"/>
    <property type="project" value="UniProtKB-UniRule"/>
</dbReference>
<dbReference type="InterPro" id="IPR002033">
    <property type="entry name" value="TatC"/>
</dbReference>
<keyword evidence="4 5" id="KW-0472">Membrane</keyword>
<feature type="transmembrane region" description="Helical" evidence="5">
    <location>
        <begin position="372"/>
        <end position="390"/>
    </location>
</feature>
<keyword evidence="5" id="KW-0811">Translocation</keyword>
<proteinExistence type="inferred from homology"/>
<evidence type="ECO:0000313" key="6">
    <source>
        <dbReference type="EMBL" id="WNY27008.1"/>
    </source>
</evidence>
<evidence type="ECO:0000256" key="1">
    <source>
        <dbReference type="ARBA" id="ARBA00004141"/>
    </source>
</evidence>
<comment type="subcellular location">
    <subcellularLocation>
        <location evidence="5">Cell membrane</location>
        <topology evidence="5">Multi-pass membrane protein</topology>
    </subcellularLocation>
    <subcellularLocation>
        <location evidence="1">Membrane</location>
        <topology evidence="1">Multi-pass membrane protein</topology>
    </subcellularLocation>
</comment>
<evidence type="ECO:0000313" key="7">
    <source>
        <dbReference type="Proteomes" id="UP001304970"/>
    </source>
</evidence>
<comment type="similarity">
    <text evidence="5">Belongs to the TatC family.</text>
</comment>
<dbReference type="Proteomes" id="UP001304970">
    <property type="component" value="Chromosome"/>
</dbReference>
<accession>A0AA97A651</accession>
<dbReference type="RefSeq" id="WP_338098476.1">
    <property type="nucleotide sequence ID" value="NZ_CP131061.1"/>
</dbReference>
<keyword evidence="7" id="KW-1185">Reference proteome</keyword>
<keyword evidence="2 5" id="KW-0812">Transmembrane</keyword>
<reference evidence="6 7" key="1">
    <citation type="submission" date="2023-07" db="EMBL/GenBank/DDBJ databases">
        <title>Closed genome sequence of Methanosarcinaceae archaeon Am2.</title>
        <authorList>
            <person name="Poehlein A."/>
            <person name="Protasov E."/>
            <person name="Platt K."/>
            <person name="Reeh H."/>
            <person name="Daniel R."/>
            <person name="Brune A."/>
        </authorList>
    </citation>
    <scope>NUCLEOTIDE SEQUENCE [LARGE SCALE GENOMIC DNA]</scope>
    <source>
        <strain evidence="6 7">Am2</strain>
    </source>
</reference>
<feature type="transmembrane region" description="Helical" evidence="5">
    <location>
        <begin position="334"/>
        <end position="360"/>
    </location>
</feature>
<evidence type="ECO:0000256" key="5">
    <source>
        <dbReference type="HAMAP-Rule" id="MF_00902"/>
    </source>
</evidence>
<sequence length="424" mass="47703">MELSNEFQLFLSFIDSIKKKLILILIVFLVAAIVAYPATDYVINDAISRSLPHVSATNTDLSEHFDSYLIVYSEPTKVGDVDVHQLLNDSNKTILIYTDPVPVSGAPSVVQNVILSNIQKPSSLDYIVEYMNGIGGQNPVSFNDFMTNLLESSSKSKLTLQDLSETSQIVIFEAMPYDPQNPDSENFDQISKVGSEFEKITGKEPLFTIGYLENNSKNETGGPMVVYTKPLEVPLLKLKMSIIIAVICTLPILFYLGGKEVYKRVDVKKYNVREKIPFKLRWILLIAIIIFISFILGAAYSYFFMAPLFIQFLYLSAASAGAQATYSIYDFVSFIAMLTLIFGLIFEFPVVILILNRLGLIQKRMLKKYRKHVYVVLFIIAAVITPPDIISQIVVAIPMVFFYELSIFVVKIFGKRDPPLVAEP</sequence>
<feature type="transmembrane region" description="Helical" evidence="5">
    <location>
        <begin position="282"/>
        <end position="314"/>
    </location>
</feature>
<comment type="subunit">
    <text evidence="5">Forms a complex with TatA.</text>
</comment>
<dbReference type="HAMAP" id="MF_00902">
    <property type="entry name" value="TatC"/>
    <property type="match status" value="1"/>
</dbReference>
<keyword evidence="5" id="KW-1003">Cell membrane</keyword>
<comment type="function">
    <text evidence="5">Part of the twin-arginine translocation (Tat) system that transports large folded proteins containing a characteristic twin-arginine motif in their signal peptide across membranes.</text>
</comment>
<dbReference type="PANTHER" id="PTHR30371:SF0">
    <property type="entry name" value="SEC-INDEPENDENT PROTEIN TRANSLOCASE PROTEIN TATC, CHLOROPLASTIC-RELATED"/>
    <property type="match status" value="1"/>
</dbReference>